<protein>
    <submittedName>
        <fullName evidence="1">Thioredoxin family protein</fullName>
    </submittedName>
</protein>
<dbReference type="Proteomes" id="UP001597178">
    <property type="component" value="Unassembled WGS sequence"/>
</dbReference>
<organism evidence="1 2">
    <name type="scientific">Lentibacillus salinarum</name>
    <dbReference type="NCBI Taxonomy" id="446820"/>
    <lineage>
        <taxon>Bacteria</taxon>
        <taxon>Bacillati</taxon>
        <taxon>Bacillota</taxon>
        <taxon>Bacilli</taxon>
        <taxon>Bacillales</taxon>
        <taxon>Bacillaceae</taxon>
        <taxon>Lentibacillus</taxon>
    </lineage>
</organism>
<keyword evidence="2" id="KW-1185">Reference proteome</keyword>
<evidence type="ECO:0000313" key="1">
    <source>
        <dbReference type="EMBL" id="MFD1361434.1"/>
    </source>
</evidence>
<evidence type="ECO:0000313" key="2">
    <source>
        <dbReference type="Proteomes" id="UP001597178"/>
    </source>
</evidence>
<dbReference type="SUPFAM" id="SSF52833">
    <property type="entry name" value="Thioredoxin-like"/>
    <property type="match status" value="1"/>
</dbReference>
<proteinExistence type="predicted"/>
<name>A0ABW3ZT48_9BACI</name>
<gene>
    <name evidence="1" type="ORF">ACFQ4A_07175</name>
</gene>
<comment type="caution">
    <text evidence="1">The sequence shown here is derived from an EMBL/GenBank/DDBJ whole genome shotgun (WGS) entry which is preliminary data.</text>
</comment>
<dbReference type="InterPro" id="IPR036249">
    <property type="entry name" value="Thioredoxin-like_sf"/>
</dbReference>
<dbReference type="Gene3D" id="3.40.30.10">
    <property type="entry name" value="Glutaredoxin"/>
    <property type="match status" value="1"/>
</dbReference>
<sequence>MNLNEWFEKGMDPDTYIESMRENKQNLLHIYDAYTPPEDSAFMQQLSSQNLRVIVLTEDWCGDAMLNIPILLRTAEQANMPVKLLLRDDNLDLMDQYLTNGQSRSIPIFIFIDENGNEVAKWGPRAEKIQQFVNESQNNLPPKDDDTYKEKANEMYLFMSKSFRDNTDFWETVYTSIRSTLKSALNL</sequence>
<dbReference type="RefSeq" id="WP_382399001.1">
    <property type="nucleotide sequence ID" value="NZ_JBHTNH010000014.1"/>
</dbReference>
<dbReference type="Pfam" id="PF14595">
    <property type="entry name" value="Thioredoxin_9"/>
    <property type="match status" value="1"/>
</dbReference>
<accession>A0ABW3ZT48</accession>
<reference evidence="2" key="1">
    <citation type="journal article" date="2019" name="Int. J. Syst. Evol. Microbiol.">
        <title>The Global Catalogue of Microorganisms (GCM) 10K type strain sequencing project: providing services to taxonomists for standard genome sequencing and annotation.</title>
        <authorList>
            <consortium name="The Broad Institute Genomics Platform"/>
            <consortium name="The Broad Institute Genome Sequencing Center for Infectious Disease"/>
            <person name="Wu L."/>
            <person name="Ma J."/>
        </authorList>
    </citation>
    <scope>NUCLEOTIDE SEQUENCE [LARGE SCALE GENOMIC DNA]</scope>
    <source>
        <strain evidence="2">CCUG 54822</strain>
    </source>
</reference>
<dbReference type="EMBL" id="JBHTNH010000014">
    <property type="protein sequence ID" value="MFD1361434.1"/>
    <property type="molecule type" value="Genomic_DNA"/>
</dbReference>